<feature type="transmembrane region" description="Helical" evidence="7">
    <location>
        <begin position="295"/>
        <end position="318"/>
    </location>
</feature>
<feature type="transmembrane region" description="Helical" evidence="7">
    <location>
        <begin position="150"/>
        <end position="169"/>
    </location>
</feature>
<dbReference type="PANTHER" id="PTHR23506">
    <property type="entry name" value="GH10249P"/>
    <property type="match status" value="1"/>
</dbReference>
<feature type="region of interest" description="Disordered" evidence="6">
    <location>
        <begin position="403"/>
        <end position="424"/>
    </location>
</feature>
<comment type="caution">
    <text evidence="8">The sequence shown here is derived from an EMBL/GenBank/DDBJ whole genome shotgun (WGS) entry which is preliminary data.</text>
</comment>
<comment type="subcellular location">
    <subcellularLocation>
        <location evidence="1">Membrane</location>
        <topology evidence="1">Multi-pass membrane protein</topology>
    </subcellularLocation>
</comment>
<organism evidence="8 9">
    <name type="scientific">Amblyomma americanum</name>
    <name type="common">Lone star tick</name>
    <dbReference type="NCBI Taxonomy" id="6943"/>
    <lineage>
        <taxon>Eukaryota</taxon>
        <taxon>Metazoa</taxon>
        <taxon>Ecdysozoa</taxon>
        <taxon>Arthropoda</taxon>
        <taxon>Chelicerata</taxon>
        <taxon>Arachnida</taxon>
        <taxon>Acari</taxon>
        <taxon>Parasitiformes</taxon>
        <taxon>Ixodida</taxon>
        <taxon>Ixodoidea</taxon>
        <taxon>Ixodidae</taxon>
        <taxon>Amblyomminae</taxon>
        <taxon>Amblyomma</taxon>
    </lineage>
</organism>
<feature type="transmembrane region" description="Helical" evidence="7">
    <location>
        <begin position="267"/>
        <end position="289"/>
    </location>
</feature>
<dbReference type="InterPro" id="IPR011701">
    <property type="entry name" value="MFS"/>
</dbReference>
<feature type="transmembrane region" description="Helical" evidence="7">
    <location>
        <begin position="339"/>
        <end position="361"/>
    </location>
</feature>
<dbReference type="Pfam" id="PF07690">
    <property type="entry name" value="MFS_1"/>
    <property type="match status" value="1"/>
</dbReference>
<evidence type="ECO:0000256" key="3">
    <source>
        <dbReference type="ARBA" id="ARBA00022692"/>
    </source>
</evidence>
<name>A0AAQ4D8D4_AMBAM</name>
<evidence type="ECO:0008006" key="10">
    <source>
        <dbReference type="Google" id="ProtNLM"/>
    </source>
</evidence>
<dbReference type="InterPro" id="IPR036259">
    <property type="entry name" value="MFS_trans_sf"/>
</dbReference>
<feature type="transmembrane region" description="Helical" evidence="7">
    <location>
        <begin position="373"/>
        <end position="393"/>
    </location>
</feature>
<dbReference type="GO" id="GO:0022857">
    <property type="term" value="F:transmembrane transporter activity"/>
    <property type="evidence" value="ECO:0007669"/>
    <property type="project" value="InterPro"/>
</dbReference>
<accession>A0AAQ4D8D4</accession>
<evidence type="ECO:0000256" key="5">
    <source>
        <dbReference type="ARBA" id="ARBA00023136"/>
    </source>
</evidence>
<proteinExistence type="predicted"/>
<evidence type="ECO:0000313" key="8">
    <source>
        <dbReference type="EMBL" id="KAK8758724.1"/>
    </source>
</evidence>
<dbReference type="AlphaFoldDB" id="A0AAQ4D8D4"/>
<feature type="transmembrane region" description="Helical" evidence="7">
    <location>
        <begin position="107"/>
        <end position="130"/>
    </location>
</feature>
<keyword evidence="2" id="KW-0813">Transport</keyword>
<dbReference type="Proteomes" id="UP001321473">
    <property type="component" value="Unassembled WGS sequence"/>
</dbReference>
<evidence type="ECO:0000256" key="6">
    <source>
        <dbReference type="SAM" id="MobiDB-lite"/>
    </source>
</evidence>
<feature type="transmembrane region" description="Helical" evidence="7">
    <location>
        <begin position="197"/>
        <end position="219"/>
    </location>
</feature>
<dbReference type="Gene3D" id="1.20.1250.20">
    <property type="entry name" value="MFS general substrate transporter like domains"/>
    <property type="match status" value="1"/>
</dbReference>
<evidence type="ECO:0000256" key="4">
    <source>
        <dbReference type="ARBA" id="ARBA00022989"/>
    </source>
</evidence>
<keyword evidence="3 7" id="KW-0812">Transmembrane</keyword>
<sequence length="424" mass="46519">MYSHRSLWAKLKARAWLLPVIYTQFWAAAVISLVAPFFPPLADSRGIPAWEYGFFFSTMKLMMLPGAVIAEKLISNVSARAGYLGGQISTALFSILCGRTMTNTTTLFFFVFFLVACHCVHGVMECLWGAGTLVGSSLGGALIDLWAFPLPFFVIGGLLVLSLPLMASINPKSSKHGNLTIQTACQPLGPEKKYSHLLYDFVFVANLITVTLSWSMTGFNEPTLEPFLRQFKLSNTEVGAVFTVQFVGYSIGALLSGVFAKFKMEPFMNFFGMLLSVVGYSIVGPISIIPIEPNLFFVYISQVFMGIALSVTYVSPYMHAIRYVVESAGYPDNEKTHGVVTSATYQFMVVGAVVTSPLAGLTTQKLGFRFSSMIFTAFLAFWTIVTAVVWLHLDYSLFGKARRPSEVEPSASEDEGKAQMPSSS</sequence>
<dbReference type="SUPFAM" id="SSF103473">
    <property type="entry name" value="MFS general substrate transporter"/>
    <property type="match status" value="1"/>
</dbReference>
<feature type="transmembrane region" description="Helical" evidence="7">
    <location>
        <begin position="50"/>
        <end position="70"/>
    </location>
</feature>
<dbReference type="PANTHER" id="PTHR23506:SF26">
    <property type="entry name" value="MFS-TYPE TRANSPORTER SLC18B1"/>
    <property type="match status" value="1"/>
</dbReference>
<dbReference type="InterPro" id="IPR050930">
    <property type="entry name" value="MFS_Vesicular_Transporter"/>
</dbReference>
<evidence type="ECO:0000256" key="2">
    <source>
        <dbReference type="ARBA" id="ARBA00022448"/>
    </source>
</evidence>
<reference evidence="8 9" key="1">
    <citation type="journal article" date="2023" name="Arcadia Sci">
        <title>De novo assembly of a long-read Amblyomma americanum tick genome.</title>
        <authorList>
            <person name="Chou S."/>
            <person name="Poskanzer K.E."/>
            <person name="Rollins M."/>
            <person name="Thuy-Boun P.S."/>
        </authorList>
    </citation>
    <scope>NUCLEOTIDE SEQUENCE [LARGE SCALE GENOMIC DNA]</scope>
    <source>
        <strain evidence="8">F_SG_1</strain>
        <tissue evidence="8">Salivary glands</tissue>
    </source>
</reference>
<feature type="transmembrane region" description="Helical" evidence="7">
    <location>
        <begin position="239"/>
        <end position="260"/>
    </location>
</feature>
<protein>
    <recommendedName>
        <fullName evidence="10">Vesicular amine transporter</fullName>
    </recommendedName>
</protein>
<evidence type="ECO:0000313" key="9">
    <source>
        <dbReference type="Proteomes" id="UP001321473"/>
    </source>
</evidence>
<keyword evidence="5 7" id="KW-0472">Membrane</keyword>
<keyword evidence="4 7" id="KW-1133">Transmembrane helix</keyword>
<dbReference type="GO" id="GO:0016020">
    <property type="term" value="C:membrane"/>
    <property type="evidence" value="ECO:0007669"/>
    <property type="project" value="UniProtKB-SubCell"/>
</dbReference>
<evidence type="ECO:0000256" key="1">
    <source>
        <dbReference type="ARBA" id="ARBA00004141"/>
    </source>
</evidence>
<feature type="transmembrane region" description="Helical" evidence="7">
    <location>
        <begin position="15"/>
        <end position="38"/>
    </location>
</feature>
<dbReference type="EMBL" id="JARKHS020033758">
    <property type="protein sequence ID" value="KAK8758724.1"/>
    <property type="molecule type" value="Genomic_DNA"/>
</dbReference>
<gene>
    <name evidence="8" type="ORF">V5799_003642</name>
</gene>
<evidence type="ECO:0000256" key="7">
    <source>
        <dbReference type="SAM" id="Phobius"/>
    </source>
</evidence>
<keyword evidence="9" id="KW-1185">Reference proteome</keyword>